<dbReference type="STRING" id="1409788.NC99_15830"/>
<keyword evidence="3" id="KW-1185">Reference proteome</keyword>
<dbReference type="AlphaFoldDB" id="A0A0L8VB57"/>
<comment type="caution">
    <text evidence="2">The sequence shown here is derived from an EMBL/GenBank/DDBJ whole genome shotgun (WGS) entry which is preliminary data.</text>
</comment>
<feature type="region of interest" description="Disordered" evidence="1">
    <location>
        <begin position="28"/>
        <end position="49"/>
    </location>
</feature>
<reference evidence="3" key="1">
    <citation type="submission" date="2015-07" db="EMBL/GenBank/DDBJ databases">
        <title>Genome sequencing of Sunxiuqinia dokdonensis strain SK.</title>
        <authorList>
            <person name="Ahn S."/>
            <person name="Kim B.-C."/>
        </authorList>
    </citation>
    <scope>NUCLEOTIDE SEQUENCE [LARGE SCALE GENOMIC DNA]</scope>
    <source>
        <strain evidence="3">SK</strain>
    </source>
</reference>
<dbReference type="EMBL" id="LGIA01000094">
    <property type="protein sequence ID" value="KOH45598.1"/>
    <property type="molecule type" value="Genomic_DNA"/>
</dbReference>
<evidence type="ECO:0000313" key="2">
    <source>
        <dbReference type="EMBL" id="KOH45598.1"/>
    </source>
</evidence>
<name>A0A0L8VB57_9BACT</name>
<gene>
    <name evidence="2" type="ORF">NC99_15830</name>
</gene>
<dbReference type="Proteomes" id="UP000036958">
    <property type="component" value="Unassembled WGS sequence"/>
</dbReference>
<evidence type="ECO:0000313" key="3">
    <source>
        <dbReference type="Proteomes" id="UP000036958"/>
    </source>
</evidence>
<organism evidence="2 3">
    <name type="scientific">Sunxiuqinia dokdonensis</name>
    <dbReference type="NCBI Taxonomy" id="1409788"/>
    <lineage>
        <taxon>Bacteria</taxon>
        <taxon>Pseudomonadati</taxon>
        <taxon>Bacteroidota</taxon>
        <taxon>Bacteroidia</taxon>
        <taxon>Marinilabiliales</taxon>
        <taxon>Prolixibacteraceae</taxon>
        <taxon>Sunxiuqinia</taxon>
    </lineage>
</organism>
<protein>
    <submittedName>
        <fullName evidence="2">Uncharacterized protein</fullName>
    </submittedName>
</protein>
<sequence>MVFFLFLPVFSFVFEKNITVQNTTIQTVPEGGKTPPTLSRLKAGQIHSK</sequence>
<accession>A0A0L8VB57</accession>
<proteinExistence type="predicted"/>
<evidence type="ECO:0000256" key="1">
    <source>
        <dbReference type="SAM" id="MobiDB-lite"/>
    </source>
</evidence>